<accession>A0ABN2M2N4</accession>
<keyword evidence="2" id="KW-1185">Reference proteome</keyword>
<sequence length="291" mass="31247">MSDLGPVNPGHAEEAAWLRRWRLRPDADPVTTASSTLIPVRTEHGEPAMLKLAQTDEEARGADLLVALDGRGAARVLEREGPAVLIERATGDRDLVRMVEAGHDDEATRIICAAAEVIHAASTAVLAPDDPPGLVRLATWFRHLRSNAEALGAFHRRGADTAARLLADPRDTVVLHGDLHHGNVLDFGERGWLVIDPKGLLGEAAFDYCNLLCNPSHERALAPGRLQRQFGVVVDATGVDAARLADWLVAWCALSSTWFEIDDDPRLAASAAAIGEGALELRREAGAPFSA</sequence>
<dbReference type="Gene3D" id="3.90.1200.10">
    <property type="match status" value="1"/>
</dbReference>
<dbReference type="Pfam" id="PF04655">
    <property type="entry name" value="APH_6_hur"/>
    <property type="match status" value="1"/>
</dbReference>
<comment type="caution">
    <text evidence="1">The sequence shown here is derived from an EMBL/GenBank/DDBJ whole genome shotgun (WGS) entry which is preliminary data.</text>
</comment>
<reference evidence="1 2" key="1">
    <citation type="journal article" date="2019" name="Int. J. Syst. Evol. Microbiol.">
        <title>The Global Catalogue of Microorganisms (GCM) 10K type strain sequencing project: providing services to taxonomists for standard genome sequencing and annotation.</title>
        <authorList>
            <consortium name="The Broad Institute Genomics Platform"/>
            <consortium name="The Broad Institute Genome Sequencing Center for Infectious Disease"/>
            <person name="Wu L."/>
            <person name="Ma J."/>
        </authorList>
    </citation>
    <scope>NUCLEOTIDE SEQUENCE [LARGE SCALE GENOMIC DNA]</scope>
    <source>
        <strain evidence="1 2">JCM 14322</strain>
    </source>
</reference>
<name>A0ABN2M2N4_9MICO</name>
<organism evidence="1 2">
    <name type="scientific">Agromyces neolithicus</name>
    <dbReference type="NCBI Taxonomy" id="269420"/>
    <lineage>
        <taxon>Bacteria</taxon>
        <taxon>Bacillati</taxon>
        <taxon>Actinomycetota</taxon>
        <taxon>Actinomycetes</taxon>
        <taxon>Micrococcales</taxon>
        <taxon>Microbacteriaceae</taxon>
        <taxon>Agromyces</taxon>
    </lineage>
</organism>
<evidence type="ECO:0000313" key="2">
    <source>
        <dbReference type="Proteomes" id="UP001500002"/>
    </source>
</evidence>
<evidence type="ECO:0000313" key="1">
    <source>
        <dbReference type="EMBL" id="GAA1804582.1"/>
    </source>
</evidence>
<dbReference type="RefSeq" id="WP_344294233.1">
    <property type="nucleotide sequence ID" value="NZ_BAAANJ010000004.1"/>
</dbReference>
<dbReference type="InterPro" id="IPR006748">
    <property type="entry name" value="NH2Glyco/OHUrea_AB-resist_kin"/>
</dbReference>
<dbReference type="InterPro" id="IPR011009">
    <property type="entry name" value="Kinase-like_dom_sf"/>
</dbReference>
<dbReference type="EMBL" id="BAAANJ010000004">
    <property type="protein sequence ID" value="GAA1804582.1"/>
    <property type="molecule type" value="Genomic_DNA"/>
</dbReference>
<dbReference type="SUPFAM" id="SSF56112">
    <property type="entry name" value="Protein kinase-like (PK-like)"/>
    <property type="match status" value="1"/>
</dbReference>
<proteinExistence type="predicted"/>
<protein>
    <submittedName>
        <fullName evidence="1">Aminoglycoside phosphotransferase family protein</fullName>
    </submittedName>
</protein>
<dbReference type="Proteomes" id="UP001500002">
    <property type="component" value="Unassembled WGS sequence"/>
</dbReference>
<gene>
    <name evidence="1" type="ORF">GCM10009749_10850</name>
</gene>